<comment type="caution">
    <text evidence="2">The sequence shown here is derived from an EMBL/GenBank/DDBJ whole genome shotgun (WGS) entry which is preliminary data.</text>
</comment>
<accession>A0A0F9WCM6</accession>
<organism evidence="2">
    <name type="scientific">marine sediment metagenome</name>
    <dbReference type="NCBI Taxonomy" id="412755"/>
    <lineage>
        <taxon>unclassified sequences</taxon>
        <taxon>metagenomes</taxon>
        <taxon>ecological metagenomes</taxon>
    </lineage>
</organism>
<evidence type="ECO:0000313" key="2">
    <source>
        <dbReference type="EMBL" id="KKN75948.1"/>
    </source>
</evidence>
<protein>
    <submittedName>
        <fullName evidence="2">Uncharacterized protein</fullName>
    </submittedName>
</protein>
<reference evidence="2" key="1">
    <citation type="journal article" date="2015" name="Nature">
        <title>Complex archaea that bridge the gap between prokaryotes and eukaryotes.</title>
        <authorList>
            <person name="Spang A."/>
            <person name="Saw J.H."/>
            <person name="Jorgensen S.L."/>
            <person name="Zaremba-Niedzwiedzka K."/>
            <person name="Martijn J."/>
            <person name="Lind A.E."/>
            <person name="van Eijk R."/>
            <person name="Schleper C."/>
            <person name="Guy L."/>
            <person name="Ettema T.J."/>
        </authorList>
    </citation>
    <scope>NUCLEOTIDE SEQUENCE</scope>
</reference>
<keyword evidence="1" id="KW-0175">Coiled coil</keyword>
<evidence type="ECO:0000256" key="1">
    <source>
        <dbReference type="SAM" id="Coils"/>
    </source>
</evidence>
<sequence>MSSKEATYRAQLGEALVQIVDLQVELQACQDQPVHVESRATETLEKCREANEGLAKQALDRGVKIEELEKEIAELAAVRIKQSDRIGELLEELTEAGTQIKFLQKQIKEQA</sequence>
<proteinExistence type="predicted"/>
<name>A0A0F9WCM6_9ZZZZ</name>
<gene>
    <name evidence="2" type="ORF">LCGC14_0375050</name>
</gene>
<dbReference type="AlphaFoldDB" id="A0A0F9WCM6"/>
<feature type="coiled-coil region" evidence="1">
    <location>
        <begin position="65"/>
        <end position="106"/>
    </location>
</feature>
<dbReference type="EMBL" id="LAZR01000301">
    <property type="protein sequence ID" value="KKN75948.1"/>
    <property type="molecule type" value="Genomic_DNA"/>
</dbReference>